<proteinExistence type="predicted"/>
<protein>
    <submittedName>
        <fullName evidence="2">Uncharacterized protein</fullName>
    </submittedName>
</protein>
<feature type="region of interest" description="Disordered" evidence="1">
    <location>
        <begin position="81"/>
        <end position="100"/>
    </location>
</feature>
<organism evidence="2 3">
    <name type="scientific">Pontivivens insulae</name>
    <dbReference type="NCBI Taxonomy" id="1639689"/>
    <lineage>
        <taxon>Bacteria</taxon>
        <taxon>Pseudomonadati</taxon>
        <taxon>Pseudomonadota</taxon>
        <taxon>Alphaproteobacteria</taxon>
        <taxon>Rhodobacterales</taxon>
        <taxon>Paracoccaceae</taxon>
        <taxon>Pontivivens</taxon>
    </lineage>
</organism>
<dbReference type="AlphaFoldDB" id="A0A2R8A9K4"/>
<feature type="compositionally biased region" description="Basic and acidic residues" evidence="1">
    <location>
        <begin position="1"/>
        <end position="34"/>
    </location>
</feature>
<evidence type="ECO:0000256" key="1">
    <source>
        <dbReference type="SAM" id="MobiDB-lite"/>
    </source>
</evidence>
<dbReference type="Proteomes" id="UP000244932">
    <property type="component" value="Unassembled WGS sequence"/>
</dbReference>
<accession>A0A2R8A9K4</accession>
<keyword evidence="3" id="KW-1185">Reference proteome</keyword>
<dbReference type="EMBL" id="OMKW01000001">
    <property type="protein sequence ID" value="SPF28740.1"/>
    <property type="molecule type" value="Genomic_DNA"/>
</dbReference>
<evidence type="ECO:0000313" key="2">
    <source>
        <dbReference type="EMBL" id="SPF28740.1"/>
    </source>
</evidence>
<feature type="region of interest" description="Disordered" evidence="1">
    <location>
        <begin position="1"/>
        <end position="35"/>
    </location>
</feature>
<gene>
    <name evidence="2" type="ORF">POI8812_01043</name>
</gene>
<reference evidence="2 3" key="1">
    <citation type="submission" date="2018-03" db="EMBL/GenBank/DDBJ databases">
        <authorList>
            <person name="Keele B.F."/>
        </authorList>
    </citation>
    <scope>NUCLEOTIDE SEQUENCE [LARGE SCALE GENOMIC DNA]</scope>
    <source>
        <strain evidence="2 3">CeCT 8812</strain>
    </source>
</reference>
<sequence length="100" mass="11175">MFTVERADDKDSNSVFGERRDEGRDDTSGVERKRSNCSNAVPVPFHLEMAWNSILAADECEFVIRASDRLKSRTIDPVWDRGVGRQASDGVETGDSLDPE</sequence>
<evidence type="ECO:0000313" key="3">
    <source>
        <dbReference type="Proteomes" id="UP000244932"/>
    </source>
</evidence>
<name>A0A2R8A9K4_9RHOB</name>